<keyword evidence="4" id="KW-1185">Reference proteome</keyword>
<organism evidence="3 4">
    <name type="scientific">Hyaloperonospora arabidopsidis (strain Emoy2)</name>
    <name type="common">Downy mildew agent</name>
    <name type="synonym">Peronospora arabidopsidis</name>
    <dbReference type="NCBI Taxonomy" id="559515"/>
    <lineage>
        <taxon>Eukaryota</taxon>
        <taxon>Sar</taxon>
        <taxon>Stramenopiles</taxon>
        <taxon>Oomycota</taxon>
        <taxon>Peronosporomycetes</taxon>
        <taxon>Peronosporales</taxon>
        <taxon>Peronosporaceae</taxon>
        <taxon>Hyaloperonospora</taxon>
    </lineage>
</organism>
<proteinExistence type="inferred from homology"/>
<reference evidence="3" key="2">
    <citation type="submission" date="2015-06" db="UniProtKB">
        <authorList>
            <consortium name="EnsemblProtists"/>
        </authorList>
    </citation>
    <scope>IDENTIFICATION</scope>
    <source>
        <strain evidence="3">Emoy2</strain>
    </source>
</reference>
<dbReference type="Pfam" id="PF02567">
    <property type="entry name" value="PhzC-PhzF"/>
    <property type="match status" value="1"/>
</dbReference>
<dbReference type="EnsemblProtists" id="HpaT802916">
    <property type="protein sequence ID" value="HpaP802916"/>
    <property type="gene ID" value="HpaG802916"/>
</dbReference>
<evidence type="ECO:0000256" key="1">
    <source>
        <dbReference type="ARBA" id="ARBA00008270"/>
    </source>
</evidence>
<name>M4B9F7_HYAAE</name>
<dbReference type="OMA" id="HESMEEH"/>
<dbReference type="PANTHER" id="PTHR13774">
    <property type="entry name" value="PHENAZINE BIOSYNTHESIS PROTEIN"/>
    <property type="match status" value="1"/>
</dbReference>
<evidence type="ECO:0000313" key="4">
    <source>
        <dbReference type="Proteomes" id="UP000011713"/>
    </source>
</evidence>
<evidence type="ECO:0000313" key="3">
    <source>
        <dbReference type="EnsemblProtists" id="HpaP802916"/>
    </source>
</evidence>
<keyword evidence="2" id="KW-0413">Isomerase</keyword>
<dbReference type="GO" id="GO:0016853">
    <property type="term" value="F:isomerase activity"/>
    <property type="evidence" value="ECO:0007669"/>
    <property type="project" value="UniProtKB-KW"/>
</dbReference>
<dbReference type="Gene3D" id="3.40.630.30">
    <property type="match status" value="1"/>
</dbReference>
<evidence type="ECO:0000256" key="2">
    <source>
        <dbReference type="ARBA" id="ARBA00023235"/>
    </source>
</evidence>
<dbReference type="HOGENOM" id="CLU_957949_0_0_1"/>
<dbReference type="InParanoid" id="M4B9F7"/>
<dbReference type="STRING" id="559515.M4B9F7"/>
<accession>M4B9F7</accession>
<dbReference type="EMBL" id="JH598031">
    <property type="status" value="NOT_ANNOTATED_CDS"/>
    <property type="molecule type" value="Genomic_DNA"/>
</dbReference>
<dbReference type="eggNOG" id="KOG3033">
    <property type="taxonomic scope" value="Eukaryota"/>
</dbReference>
<dbReference type="Proteomes" id="UP000011713">
    <property type="component" value="Unassembled WGS sequence"/>
</dbReference>
<dbReference type="PANTHER" id="PTHR13774:SF17">
    <property type="entry name" value="PHENAZINE BIOSYNTHESIS-LIKE DOMAIN-CONTAINING PROTEIN"/>
    <property type="match status" value="1"/>
</dbReference>
<dbReference type="VEuPathDB" id="FungiDB:HpaG802916"/>
<reference evidence="4" key="1">
    <citation type="journal article" date="2010" name="Science">
        <title>Signatures of adaptation to obligate biotrophy in the Hyaloperonospora arabidopsidis genome.</title>
        <authorList>
            <person name="Baxter L."/>
            <person name="Tripathy S."/>
            <person name="Ishaque N."/>
            <person name="Boot N."/>
            <person name="Cabral A."/>
            <person name="Kemen E."/>
            <person name="Thines M."/>
            <person name="Ah-Fong A."/>
            <person name="Anderson R."/>
            <person name="Badejoko W."/>
            <person name="Bittner-Eddy P."/>
            <person name="Boore J.L."/>
            <person name="Chibucos M.C."/>
            <person name="Coates M."/>
            <person name="Dehal P."/>
            <person name="Delehaunty K."/>
            <person name="Dong S."/>
            <person name="Downton P."/>
            <person name="Dumas B."/>
            <person name="Fabro G."/>
            <person name="Fronick C."/>
            <person name="Fuerstenberg S.I."/>
            <person name="Fulton L."/>
            <person name="Gaulin E."/>
            <person name="Govers F."/>
            <person name="Hughes L."/>
            <person name="Humphray S."/>
            <person name="Jiang R.H."/>
            <person name="Judelson H."/>
            <person name="Kamoun S."/>
            <person name="Kyung K."/>
            <person name="Meijer H."/>
            <person name="Minx P."/>
            <person name="Morris P."/>
            <person name="Nelson J."/>
            <person name="Phuntumart V."/>
            <person name="Qutob D."/>
            <person name="Rehmany A."/>
            <person name="Rougon-Cardoso A."/>
            <person name="Ryden P."/>
            <person name="Torto-Alalibo T."/>
            <person name="Studholme D."/>
            <person name="Wang Y."/>
            <person name="Win J."/>
            <person name="Wood J."/>
            <person name="Clifton S.W."/>
            <person name="Rogers J."/>
            <person name="Van den Ackerveken G."/>
            <person name="Jones J.D."/>
            <person name="McDowell J.M."/>
            <person name="Beynon J."/>
            <person name="Tyler B.M."/>
        </authorList>
    </citation>
    <scope>NUCLEOTIDE SEQUENCE [LARGE SCALE GENOMIC DNA]</scope>
    <source>
        <strain evidence="4">Emoy2</strain>
    </source>
</reference>
<dbReference type="GO" id="GO:0005737">
    <property type="term" value="C:cytoplasm"/>
    <property type="evidence" value="ECO:0007669"/>
    <property type="project" value="TreeGrafter"/>
</dbReference>
<dbReference type="AlphaFoldDB" id="M4B9F7"/>
<sequence>MVKQYTATIWESQVQVKRILLIAKAPLVKFYVSCGFIVNNLSPIVHGKDPWFELELDCEAARRPVIIQVDAFTSEAFHGIPVAVVLLSSTAYHKDGASKWMQRVTMETTLSDTAFVAPVKDSFKTEDDIVEYHLRSFTPGTEVELNVHATLSAALALLDLKRVTTSQTLCFHTSSGLLVCRFETQRDTHRVLVVMNFPEVPINITDSIPSDWKDVASALNVSPKAIVDIKHVTTDLLVHVSPETFVTLAPDLKQLVQLDIRCLIVTAKVPQDNPSPVEALLLKSRKSLKTL</sequence>
<dbReference type="InterPro" id="IPR003719">
    <property type="entry name" value="Phenazine_PhzF-like"/>
</dbReference>
<dbReference type="Gene3D" id="3.10.310.10">
    <property type="entry name" value="Diaminopimelate Epimerase, Chain A, domain 1"/>
    <property type="match status" value="1"/>
</dbReference>
<protein>
    <submittedName>
        <fullName evidence="3">Uncharacterized protein</fullName>
    </submittedName>
</protein>
<dbReference type="SUPFAM" id="SSF54506">
    <property type="entry name" value="Diaminopimelate epimerase-like"/>
    <property type="match status" value="1"/>
</dbReference>
<comment type="similarity">
    <text evidence="1">Belongs to the PhzF family.</text>
</comment>